<dbReference type="AlphaFoldDB" id="A0A553HX40"/>
<organism evidence="3 4">
    <name type="scientific">Xylaria flabelliformis</name>
    <dbReference type="NCBI Taxonomy" id="2512241"/>
    <lineage>
        <taxon>Eukaryota</taxon>
        <taxon>Fungi</taxon>
        <taxon>Dikarya</taxon>
        <taxon>Ascomycota</taxon>
        <taxon>Pezizomycotina</taxon>
        <taxon>Sordariomycetes</taxon>
        <taxon>Xylariomycetidae</taxon>
        <taxon>Xylariales</taxon>
        <taxon>Xylariaceae</taxon>
        <taxon>Xylaria</taxon>
    </lineage>
</organism>
<evidence type="ECO:0000313" key="4">
    <source>
        <dbReference type="Proteomes" id="UP000319160"/>
    </source>
</evidence>
<evidence type="ECO:0000313" key="3">
    <source>
        <dbReference type="EMBL" id="TRX92518.1"/>
    </source>
</evidence>
<dbReference type="PANTHER" id="PTHR48079:SF5">
    <property type="entry name" value="DEPENDENT EPIMERASE_DEHYDRATASE, PUTATIVE (AFU_ORTHOLOGUE AFUA_7G00180)-RELATED"/>
    <property type="match status" value="1"/>
</dbReference>
<dbReference type="STRING" id="2512241.A0A553HX40"/>
<dbReference type="InterPro" id="IPR036291">
    <property type="entry name" value="NAD(P)-bd_dom_sf"/>
</dbReference>
<sequence>MATPNQQRIFITGASGYIGSRITEFAVREGYTVYGLSRSASGVAKLRSLGAVPVSGNLSSLDVLRSEAAQADIVIHLADAWIDDFSQPYENVIKIDGAAVDAMIAGLAESKSTRKLFVGTSGTSVVEADANDGETDETAPENPNPFNGRAKCEQYQLSRAANGVQVCAMRLPPFVYGRGGSGVAMFMGTFAKLGFVARVGDGSTQTCVVHVDDAARAYILALKNACVKPGRTADIYNVTSSTEVTFRDMTDAIAATMGLPVREVSAAEAAETASPLIAAFFSHRNRGKSDKARKEFSWTPTEVGILEDIRNGSYVQVAKELKGTAGA</sequence>
<evidence type="ECO:0000256" key="1">
    <source>
        <dbReference type="SAM" id="MobiDB-lite"/>
    </source>
</evidence>
<dbReference type="Gene3D" id="3.40.50.720">
    <property type="entry name" value="NAD(P)-binding Rossmann-like Domain"/>
    <property type="match status" value="1"/>
</dbReference>
<proteinExistence type="predicted"/>
<gene>
    <name evidence="3" type="ORF">FHL15_006685</name>
</gene>
<dbReference type="InterPro" id="IPR001509">
    <property type="entry name" value="Epimerase_deHydtase"/>
</dbReference>
<dbReference type="SUPFAM" id="SSF51735">
    <property type="entry name" value="NAD(P)-binding Rossmann-fold domains"/>
    <property type="match status" value="1"/>
</dbReference>
<accession>A0A553HX40</accession>
<dbReference type="OrthoDB" id="10262413at2759"/>
<dbReference type="Pfam" id="PF01370">
    <property type="entry name" value="Epimerase"/>
    <property type="match status" value="1"/>
</dbReference>
<name>A0A553HX40_9PEZI</name>
<keyword evidence="4" id="KW-1185">Reference proteome</keyword>
<feature type="domain" description="NAD-dependent epimerase/dehydratase" evidence="2">
    <location>
        <begin position="9"/>
        <end position="238"/>
    </location>
</feature>
<protein>
    <recommendedName>
        <fullName evidence="2">NAD-dependent epimerase/dehydratase domain-containing protein</fullName>
    </recommendedName>
</protein>
<dbReference type="Proteomes" id="UP000319160">
    <property type="component" value="Unassembled WGS sequence"/>
</dbReference>
<dbReference type="InterPro" id="IPR051783">
    <property type="entry name" value="NAD(P)-dependent_oxidoreduct"/>
</dbReference>
<dbReference type="GO" id="GO:0005737">
    <property type="term" value="C:cytoplasm"/>
    <property type="evidence" value="ECO:0007669"/>
    <property type="project" value="TreeGrafter"/>
</dbReference>
<comment type="caution">
    <text evidence="3">The sequence shown here is derived from an EMBL/GenBank/DDBJ whole genome shotgun (WGS) entry which is preliminary data.</text>
</comment>
<evidence type="ECO:0000259" key="2">
    <source>
        <dbReference type="Pfam" id="PF01370"/>
    </source>
</evidence>
<dbReference type="EMBL" id="VFLP01000036">
    <property type="protein sequence ID" value="TRX92518.1"/>
    <property type="molecule type" value="Genomic_DNA"/>
</dbReference>
<reference evidence="4" key="1">
    <citation type="submission" date="2019-06" db="EMBL/GenBank/DDBJ databases">
        <title>Draft genome sequence of the griseofulvin-producing fungus Xylaria cubensis strain G536.</title>
        <authorList>
            <person name="Mead M.E."/>
            <person name="Raja H.A."/>
            <person name="Steenwyk J.L."/>
            <person name="Knowles S.L."/>
            <person name="Oberlies N.H."/>
            <person name="Rokas A."/>
        </authorList>
    </citation>
    <scope>NUCLEOTIDE SEQUENCE [LARGE SCALE GENOMIC DNA]</scope>
    <source>
        <strain evidence="4">G536</strain>
    </source>
</reference>
<feature type="compositionally biased region" description="Acidic residues" evidence="1">
    <location>
        <begin position="129"/>
        <end position="139"/>
    </location>
</feature>
<dbReference type="GO" id="GO:0004029">
    <property type="term" value="F:aldehyde dehydrogenase (NAD+) activity"/>
    <property type="evidence" value="ECO:0007669"/>
    <property type="project" value="TreeGrafter"/>
</dbReference>
<dbReference type="PANTHER" id="PTHR48079">
    <property type="entry name" value="PROTEIN YEEZ"/>
    <property type="match status" value="1"/>
</dbReference>
<feature type="region of interest" description="Disordered" evidence="1">
    <location>
        <begin position="127"/>
        <end position="147"/>
    </location>
</feature>